<dbReference type="Proteomes" id="UP000628017">
    <property type="component" value="Unassembled WGS sequence"/>
</dbReference>
<evidence type="ECO:0000256" key="1">
    <source>
        <dbReference type="SAM" id="SignalP"/>
    </source>
</evidence>
<dbReference type="InterPro" id="IPR050570">
    <property type="entry name" value="Cell_wall_metabolism_enzyme"/>
</dbReference>
<dbReference type="PANTHER" id="PTHR21666">
    <property type="entry name" value="PEPTIDASE-RELATED"/>
    <property type="match status" value="1"/>
</dbReference>
<proteinExistence type="predicted"/>
<sequence length="335" mass="35925">MMSEILKRLIKVVFVGAGVACSTGAGADPLFQQPIDCTLGDTCEIQQFMDHDTGAGSRDFACGGASYDGHKGTDFRVSVPMMDAGVAVLAAADGVVTGLRDSMTDRRIVLPEDREAVEGKECGNGVVLRHEDGWETQYCHMKLGSVIVEKGQQVSAGDPLGEVGLSGKTQFPHVHLSVRKDGVPIDPFAPDYDEEACSYSPNGTLWEDQFAQAFTYQPVKVVDLGLGDRALDMRDVVDGRWAGFTIEKNAPLVVFGLAVNGQVGDRLQLVLDGPTGNIVDITQDGLGKPQAQWFAFAGKRQPAGGWGAGRYQMTVRVLRGGVTLHERRDTAELAP</sequence>
<feature type="chain" id="PRO_5037505172" evidence="1">
    <location>
        <begin position="28"/>
        <end position="335"/>
    </location>
</feature>
<dbReference type="Pfam" id="PF01551">
    <property type="entry name" value="Peptidase_M23"/>
    <property type="match status" value="1"/>
</dbReference>
<feature type="signal peptide" evidence="1">
    <location>
        <begin position="1"/>
        <end position="27"/>
    </location>
</feature>
<dbReference type="InterPro" id="IPR011055">
    <property type="entry name" value="Dup_hybrid_motif"/>
</dbReference>
<dbReference type="InterPro" id="IPR016047">
    <property type="entry name" value="M23ase_b-sheet_dom"/>
</dbReference>
<dbReference type="SUPFAM" id="SSF51261">
    <property type="entry name" value="Duplicated hybrid motif"/>
    <property type="match status" value="1"/>
</dbReference>
<evidence type="ECO:0000313" key="3">
    <source>
        <dbReference type="EMBL" id="GGA24126.1"/>
    </source>
</evidence>
<reference evidence="3" key="2">
    <citation type="submission" date="2020-09" db="EMBL/GenBank/DDBJ databases">
        <authorList>
            <person name="Sun Q."/>
            <person name="Zhou Y."/>
        </authorList>
    </citation>
    <scope>NUCLEOTIDE SEQUENCE</scope>
    <source>
        <strain evidence="3">CGMCC 1.15880</strain>
    </source>
</reference>
<dbReference type="CDD" id="cd12797">
    <property type="entry name" value="M23_peptidase"/>
    <property type="match status" value="1"/>
</dbReference>
<keyword evidence="1" id="KW-0732">Signal</keyword>
<organism evidence="3 4">
    <name type="scientific">Neptunicoccus cionae</name>
    <dbReference type="NCBI Taxonomy" id="2035344"/>
    <lineage>
        <taxon>Bacteria</taxon>
        <taxon>Pseudomonadati</taxon>
        <taxon>Pseudomonadota</taxon>
        <taxon>Alphaproteobacteria</taxon>
        <taxon>Rhodobacterales</taxon>
        <taxon>Paracoccaceae</taxon>
        <taxon>Neptunicoccus</taxon>
    </lineage>
</organism>
<keyword evidence="4" id="KW-1185">Reference proteome</keyword>
<feature type="domain" description="M23ase beta-sheet core" evidence="2">
    <location>
        <begin position="69"/>
        <end position="187"/>
    </location>
</feature>
<evidence type="ECO:0000313" key="4">
    <source>
        <dbReference type="Proteomes" id="UP000628017"/>
    </source>
</evidence>
<evidence type="ECO:0000259" key="2">
    <source>
        <dbReference type="Pfam" id="PF01551"/>
    </source>
</evidence>
<accession>A0A916R0G1</accession>
<gene>
    <name evidence="3" type="ORF">GCM10011498_26390</name>
</gene>
<dbReference type="GO" id="GO:0004222">
    <property type="term" value="F:metalloendopeptidase activity"/>
    <property type="evidence" value="ECO:0007669"/>
    <property type="project" value="TreeGrafter"/>
</dbReference>
<dbReference type="Gene3D" id="2.70.70.10">
    <property type="entry name" value="Glucose Permease (Domain IIA)"/>
    <property type="match status" value="1"/>
</dbReference>
<protein>
    <submittedName>
        <fullName evidence="3">Peptidase M23</fullName>
    </submittedName>
</protein>
<reference evidence="3" key="1">
    <citation type="journal article" date="2014" name="Int. J. Syst. Evol. Microbiol.">
        <title>Complete genome sequence of Corynebacterium casei LMG S-19264T (=DSM 44701T), isolated from a smear-ripened cheese.</title>
        <authorList>
            <consortium name="US DOE Joint Genome Institute (JGI-PGF)"/>
            <person name="Walter F."/>
            <person name="Albersmeier A."/>
            <person name="Kalinowski J."/>
            <person name="Ruckert C."/>
        </authorList>
    </citation>
    <scope>NUCLEOTIDE SEQUENCE</scope>
    <source>
        <strain evidence="3">CGMCC 1.15880</strain>
    </source>
</reference>
<dbReference type="RefSeq" id="WP_229678551.1">
    <property type="nucleotide sequence ID" value="NZ_BMKA01000003.1"/>
</dbReference>
<comment type="caution">
    <text evidence="3">The sequence shown here is derived from an EMBL/GenBank/DDBJ whole genome shotgun (WGS) entry which is preliminary data.</text>
</comment>
<name>A0A916R0G1_9RHOB</name>
<dbReference type="EMBL" id="BMKA01000003">
    <property type="protein sequence ID" value="GGA24126.1"/>
    <property type="molecule type" value="Genomic_DNA"/>
</dbReference>
<dbReference type="PANTHER" id="PTHR21666:SF270">
    <property type="entry name" value="MUREIN HYDROLASE ACTIVATOR ENVC"/>
    <property type="match status" value="1"/>
</dbReference>
<dbReference type="AlphaFoldDB" id="A0A916R0G1"/>